<organism evidence="2 3">
    <name type="scientific">Absicoccus intestinalis</name>
    <dbReference type="NCBI Taxonomy" id="2926319"/>
    <lineage>
        <taxon>Bacteria</taxon>
        <taxon>Bacillati</taxon>
        <taxon>Bacillota</taxon>
        <taxon>Erysipelotrichia</taxon>
        <taxon>Erysipelotrichales</taxon>
        <taxon>Erysipelotrichaceae</taxon>
        <taxon>Absicoccus</taxon>
    </lineage>
</organism>
<dbReference type="RefSeq" id="WP_320325258.1">
    <property type="nucleotide sequence ID" value="NZ_JALBUS010000004.1"/>
</dbReference>
<keyword evidence="3" id="KW-1185">Reference proteome</keyword>
<comment type="caution">
    <text evidence="2">The sequence shown here is derived from an EMBL/GenBank/DDBJ whole genome shotgun (WGS) entry which is preliminary data.</text>
</comment>
<proteinExistence type="predicted"/>
<name>A0ABU4WK77_9FIRM</name>
<keyword evidence="1" id="KW-1133">Transmembrane helix</keyword>
<sequence length="115" mass="12843">MINPNDGMTFEFLFSSAAFIALIVNVVVTVKNNSKKDAEDVAKANEGVVKANIKLDALCRDSSETRLDLKSMKSDIEKMTKKQMEHDFRLGQIEKDLDSACCRITKLEKKGDDKA</sequence>
<dbReference type="EMBL" id="JALBUS010000004">
    <property type="protein sequence ID" value="MDX8416946.1"/>
    <property type="molecule type" value="Genomic_DNA"/>
</dbReference>
<dbReference type="Proteomes" id="UP001285244">
    <property type="component" value="Unassembled WGS sequence"/>
</dbReference>
<evidence type="ECO:0008006" key="4">
    <source>
        <dbReference type="Google" id="ProtNLM"/>
    </source>
</evidence>
<evidence type="ECO:0000313" key="2">
    <source>
        <dbReference type="EMBL" id="MDX8416946.1"/>
    </source>
</evidence>
<accession>A0ABU4WK77</accession>
<keyword evidence="1" id="KW-0472">Membrane</keyword>
<protein>
    <recommendedName>
        <fullName evidence="4">Holin</fullName>
    </recommendedName>
</protein>
<keyword evidence="1" id="KW-0812">Transmembrane</keyword>
<evidence type="ECO:0000313" key="3">
    <source>
        <dbReference type="Proteomes" id="UP001285244"/>
    </source>
</evidence>
<evidence type="ECO:0000256" key="1">
    <source>
        <dbReference type="SAM" id="Phobius"/>
    </source>
</evidence>
<feature type="transmembrane region" description="Helical" evidence="1">
    <location>
        <begin position="12"/>
        <end position="30"/>
    </location>
</feature>
<reference evidence="2 3" key="1">
    <citation type="submission" date="2022-03" db="EMBL/GenBank/DDBJ databases">
        <title>Novel taxa within the pig intestine.</title>
        <authorList>
            <person name="Wylensek D."/>
            <person name="Bishof K."/>
            <person name="Afrizal A."/>
            <person name="Clavel T."/>
        </authorList>
    </citation>
    <scope>NUCLEOTIDE SEQUENCE [LARGE SCALE GENOMIC DNA]</scope>
    <source>
        <strain evidence="2 3">Cla-KB-P134</strain>
    </source>
</reference>
<gene>
    <name evidence="2" type="ORF">MOZ64_03700</name>
</gene>